<proteinExistence type="predicted"/>
<dbReference type="AlphaFoldDB" id="A0A853BSH5"/>
<reference evidence="2 3" key="1">
    <citation type="submission" date="2020-07" db="EMBL/GenBank/DDBJ databases">
        <title>Sequencing the genomes of 1000 actinobacteria strains.</title>
        <authorList>
            <person name="Klenk H.-P."/>
        </authorList>
    </citation>
    <scope>NUCLEOTIDE SEQUENCE [LARGE SCALE GENOMIC DNA]</scope>
    <source>
        <strain evidence="2 3">DSM 45927</strain>
    </source>
</reference>
<accession>A0A853BSH5</accession>
<feature type="transmembrane region" description="Helical" evidence="1">
    <location>
        <begin position="154"/>
        <end position="173"/>
    </location>
</feature>
<evidence type="ECO:0008006" key="4">
    <source>
        <dbReference type="Google" id="ProtNLM"/>
    </source>
</evidence>
<gene>
    <name evidence="2" type="ORF">HNR12_004615</name>
</gene>
<keyword evidence="1" id="KW-0472">Membrane</keyword>
<evidence type="ECO:0000256" key="1">
    <source>
        <dbReference type="SAM" id="Phobius"/>
    </source>
</evidence>
<feature type="transmembrane region" description="Helical" evidence="1">
    <location>
        <begin position="305"/>
        <end position="324"/>
    </location>
</feature>
<name>A0A853BSH5_9ACTN</name>
<organism evidence="2 3">
    <name type="scientific">Streptomonospora nanhaiensis</name>
    <dbReference type="NCBI Taxonomy" id="1323731"/>
    <lineage>
        <taxon>Bacteria</taxon>
        <taxon>Bacillati</taxon>
        <taxon>Actinomycetota</taxon>
        <taxon>Actinomycetes</taxon>
        <taxon>Streptosporangiales</taxon>
        <taxon>Nocardiopsidaceae</taxon>
        <taxon>Streptomonospora</taxon>
    </lineage>
</organism>
<keyword evidence="3" id="KW-1185">Reference proteome</keyword>
<feature type="transmembrane region" description="Helical" evidence="1">
    <location>
        <begin position="22"/>
        <end position="42"/>
    </location>
</feature>
<comment type="caution">
    <text evidence="2">The sequence shown here is derived from an EMBL/GenBank/DDBJ whole genome shotgun (WGS) entry which is preliminary data.</text>
</comment>
<dbReference type="Proteomes" id="UP000575985">
    <property type="component" value="Unassembled WGS sequence"/>
</dbReference>
<feature type="transmembrane region" description="Helical" evidence="1">
    <location>
        <begin position="185"/>
        <end position="204"/>
    </location>
</feature>
<dbReference type="RefSeq" id="WP_218902022.1">
    <property type="nucleotide sequence ID" value="NZ_JACCFO010000001.1"/>
</dbReference>
<feature type="transmembrane region" description="Helical" evidence="1">
    <location>
        <begin position="249"/>
        <end position="270"/>
    </location>
</feature>
<evidence type="ECO:0000313" key="3">
    <source>
        <dbReference type="Proteomes" id="UP000575985"/>
    </source>
</evidence>
<feature type="transmembrane region" description="Helical" evidence="1">
    <location>
        <begin position="216"/>
        <end position="237"/>
    </location>
</feature>
<protein>
    <recommendedName>
        <fullName evidence="4">ABC transporter permease</fullName>
    </recommendedName>
</protein>
<sequence length="336" mass="33112">MSATPAPQPPSAASGPAAAARLVGAVLGLAALVVLMLGAFALPGVHGGPHEVPIGLTGPRAATEPLQERLDGDEWDVTLYEDAGALADAVEDREITGGLALAADGIDVYTATAGAPLAAGALTAMADSAAARQQAAATVHDLAPFPEDDPRGSGFAAAGLPLIFGGILPAAVLSRVFPGRANVRLRLAGAVLFSLVAGAAATAVLQYATGSLAGDYWVSALGLGLGVAALSVAFVGLEALLGLGGPATGAAVMMLLGNPLSGLATGPHWLPPGWAALGQLLPPGAAGSLLRANAFFDGTGAAEPSLVLVAWVVFGLVLGFAAHLRRPAAARPPARR</sequence>
<evidence type="ECO:0000313" key="2">
    <source>
        <dbReference type="EMBL" id="NYI98338.1"/>
    </source>
</evidence>
<keyword evidence="1" id="KW-1133">Transmembrane helix</keyword>
<keyword evidence="1" id="KW-0812">Transmembrane</keyword>
<dbReference type="EMBL" id="JACCFO010000001">
    <property type="protein sequence ID" value="NYI98338.1"/>
    <property type="molecule type" value="Genomic_DNA"/>
</dbReference>